<dbReference type="InterPro" id="IPR036866">
    <property type="entry name" value="RibonucZ/Hydroxyglut_hydro"/>
</dbReference>
<protein>
    <submittedName>
        <fullName evidence="2">MBL fold metallo-hydrolase</fullName>
    </submittedName>
</protein>
<dbReference type="RefSeq" id="WP_322447172.1">
    <property type="nucleotide sequence ID" value="NZ_JAXOFX010000009.1"/>
</dbReference>
<comment type="caution">
    <text evidence="2">The sequence shown here is derived from an EMBL/GenBank/DDBJ whole genome shotgun (WGS) entry which is preliminary data.</text>
</comment>
<evidence type="ECO:0000313" key="2">
    <source>
        <dbReference type="EMBL" id="MDZ5472872.1"/>
    </source>
</evidence>
<proteinExistence type="predicted"/>
<dbReference type="Pfam" id="PF00753">
    <property type="entry name" value="Lactamase_B"/>
    <property type="match status" value="1"/>
</dbReference>
<name>A0ABU5J0E5_9BACI</name>
<dbReference type="SMART" id="SM00849">
    <property type="entry name" value="Lactamase_B"/>
    <property type="match status" value="1"/>
</dbReference>
<dbReference type="Proteomes" id="UP001290455">
    <property type="component" value="Unassembled WGS sequence"/>
</dbReference>
<dbReference type="PANTHER" id="PTHR36839">
    <property type="entry name" value="METALLO-BETA-LACTAMASE FAMILY PROTEIN (AFU_ORTHOLOGUE AFUA_5G12770)"/>
    <property type="match status" value="1"/>
</dbReference>
<organism evidence="2 3">
    <name type="scientific">Robertmurraya mangrovi</name>
    <dbReference type="NCBI Taxonomy" id="3098077"/>
    <lineage>
        <taxon>Bacteria</taxon>
        <taxon>Bacillati</taxon>
        <taxon>Bacillota</taxon>
        <taxon>Bacilli</taxon>
        <taxon>Bacillales</taxon>
        <taxon>Bacillaceae</taxon>
        <taxon>Robertmurraya</taxon>
    </lineage>
</organism>
<dbReference type="InterPro" id="IPR001279">
    <property type="entry name" value="Metallo-B-lactamas"/>
</dbReference>
<evidence type="ECO:0000313" key="3">
    <source>
        <dbReference type="Proteomes" id="UP001290455"/>
    </source>
</evidence>
<dbReference type="Gene3D" id="3.60.15.10">
    <property type="entry name" value="Ribonuclease Z/Hydroxyacylglutathione hydrolase-like"/>
    <property type="match status" value="1"/>
</dbReference>
<sequence>MMKKYVCGNCGAQYSESIESPEVCKICSDERQYVPESGQKWTTLEELLQAGYENRFKDVEPNVYSIKTFPQVGIGQNAYFITTEHGNYLWDCITYLDDATISKINELGGLKGIVLSHPHYYSTIVEWADAFDCSIYIHAADQEWVTRSSSRYVFWEGKQLQLTPDIEVLNVGGHFEGSSVLLWNQGANGKGSLFVGDTIFIVPAQGWVSFLYSHPNRIPLPAFEVQSIVNDLSDRNFDRMYGAFDQNIKQKGKEAVLKSAERYIYHVGRKPTDSRVISY</sequence>
<gene>
    <name evidence="2" type="ORF">SM124_14155</name>
</gene>
<dbReference type="SUPFAM" id="SSF56281">
    <property type="entry name" value="Metallo-hydrolase/oxidoreductase"/>
    <property type="match status" value="1"/>
</dbReference>
<evidence type="ECO:0000259" key="1">
    <source>
        <dbReference type="SMART" id="SM00849"/>
    </source>
</evidence>
<accession>A0ABU5J0E5</accession>
<dbReference type="EMBL" id="JAXOFX010000009">
    <property type="protein sequence ID" value="MDZ5472872.1"/>
    <property type="molecule type" value="Genomic_DNA"/>
</dbReference>
<reference evidence="2 3" key="1">
    <citation type="submission" date="2023-11" db="EMBL/GenBank/DDBJ databases">
        <title>Bacillus jintuensis, isolated from a mudflat on the Beibu Gulf coast.</title>
        <authorList>
            <person name="Li M."/>
        </authorList>
    </citation>
    <scope>NUCLEOTIDE SEQUENCE [LARGE SCALE GENOMIC DNA]</scope>
    <source>
        <strain evidence="2 3">31A1R</strain>
    </source>
</reference>
<feature type="domain" description="Metallo-beta-lactamase" evidence="1">
    <location>
        <begin position="75"/>
        <end position="244"/>
    </location>
</feature>
<dbReference type="PANTHER" id="PTHR36839:SF1">
    <property type="entry name" value="METALLO-BETA-LACTAMASE FAMILY PROTEIN (AFU_ORTHOLOGUE AFUA_5G12770)"/>
    <property type="match status" value="1"/>
</dbReference>
<keyword evidence="3" id="KW-1185">Reference proteome</keyword>